<dbReference type="PIRSF" id="PIRSF006470">
    <property type="entry name" value="DctB"/>
    <property type="match status" value="1"/>
</dbReference>
<evidence type="ECO:0000256" key="2">
    <source>
        <dbReference type="SAM" id="SignalP"/>
    </source>
</evidence>
<evidence type="ECO:0000313" key="3">
    <source>
        <dbReference type="EMBL" id="RNB69580.1"/>
    </source>
</evidence>
<dbReference type="EMBL" id="RHHT01000074">
    <property type="protein sequence ID" value="RNB69580.1"/>
    <property type="molecule type" value="Genomic_DNA"/>
</dbReference>
<sequence length="352" mass="38388">MKKFMKKTMSALLTSSLVLSLAACGGTTTSTEQPQSAQPAADGISQRTIKIGSGATENSPVGQAMVEFKKIVEEKSGGKIKVQTFPSSQLGDDKQMIDALKAGTLEMSTPTTAPLVGTVKDFGIFDLPFTISNAEQADKVLSSPVGQKLLDKLPDHGLIGLTYWEYGFRNLTNKKRPVAKVEDFAGLKIRTQQNNIHIDVFNALGANATPMAYSEVFSGLESGAIDGQENPVGAIEDNKYNEVQKYLSLTNHIYSPIALLMSKKFWDQLSDEEKKIIQDAAVQAGANEKKNVREQAQQSITNLKNAGMEVNEFSEEEKAKAIEIIKPVIEKHTQELDQEIVNEFFQVVGAAK</sequence>
<evidence type="ECO:0000256" key="1">
    <source>
        <dbReference type="ARBA" id="ARBA00022729"/>
    </source>
</evidence>
<dbReference type="Pfam" id="PF03480">
    <property type="entry name" value="DctP"/>
    <property type="match status" value="1"/>
</dbReference>
<dbReference type="InterPro" id="IPR018389">
    <property type="entry name" value="DctP_fam"/>
</dbReference>
<organism evidence="3 4">
    <name type="scientific">Brevibacillus panacihumi</name>
    <dbReference type="NCBI Taxonomy" id="497735"/>
    <lineage>
        <taxon>Bacteria</taxon>
        <taxon>Bacillati</taxon>
        <taxon>Bacillota</taxon>
        <taxon>Bacilli</taxon>
        <taxon>Bacillales</taxon>
        <taxon>Paenibacillaceae</taxon>
        <taxon>Brevibacillus</taxon>
    </lineage>
</organism>
<accession>A0A3M8C1Q0</accession>
<evidence type="ECO:0000313" key="4">
    <source>
        <dbReference type="Proteomes" id="UP000281915"/>
    </source>
</evidence>
<reference evidence="3 4" key="1">
    <citation type="submission" date="2018-10" db="EMBL/GenBank/DDBJ databases">
        <title>Phylogenomics of Brevibacillus.</title>
        <authorList>
            <person name="Dunlap C."/>
        </authorList>
    </citation>
    <scope>NUCLEOTIDE SEQUENCE [LARGE SCALE GENOMIC DNA]</scope>
    <source>
        <strain evidence="3 4">JCM 15085</strain>
    </source>
</reference>
<dbReference type="GO" id="GO:0030246">
    <property type="term" value="F:carbohydrate binding"/>
    <property type="evidence" value="ECO:0007669"/>
    <property type="project" value="TreeGrafter"/>
</dbReference>
<protein>
    <submittedName>
        <fullName evidence="3">TRAP transporter substrate-binding protein</fullName>
    </submittedName>
</protein>
<dbReference type="NCBIfam" id="TIGR00787">
    <property type="entry name" value="dctP"/>
    <property type="match status" value="1"/>
</dbReference>
<dbReference type="NCBIfam" id="NF037995">
    <property type="entry name" value="TRAP_S1"/>
    <property type="match status" value="1"/>
</dbReference>
<dbReference type="InterPro" id="IPR004682">
    <property type="entry name" value="TRAP_DctP"/>
</dbReference>
<dbReference type="GO" id="GO:0030288">
    <property type="term" value="C:outer membrane-bounded periplasmic space"/>
    <property type="evidence" value="ECO:0007669"/>
    <property type="project" value="InterPro"/>
</dbReference>
<dbReference type="Proteomes" id="UP000281915">
    <property type="component" value="Unassembled WGS sequence"/>
</dbReference>
<feature type="signal peptide" evidence="2">
    <location>
        <begin position="1"/>
        <end position="25"/>
    </location>
</feature>
<keyword evidence="1 2" id="KW-0732">Signal</keyword>
<proteinExistence type="predicted"/>
<dbReference type="Gene3D" id="3.40.190.170">
    <property type="entry name" value="Bacterial extracellular solute-binding protein, family 7"/>
    <property type="match status" value="1"/>
</dbReference>
<name>A0A3M8C1Q0_9BACL</name>
<dbReference type="SUPFAM" id="SSF53850">
    <property type="entry name" value="Periplasmic binding protein-like II"/>
    <property type="match status" value="1"/>
</dbReference>
<gene>
    <name evidence="3" type="ORF">EDM58_23940</name>
</gene>
<dbReference type="PANTHER" id="PTHR33376:SF2">
    <property type="entry name" value="DICARBOXYLATE-BINDING PERIPLASMIC PROTEIN"/>
    <property type="match status" value="1"/>
</dbReference>
<dbReference type="CDD" id="cd13679">
    <property type="entry name" value="PBP2_TRAP_YiaO_like"/>
    <property type="match status" value="1"/>
</dbReference>
<dbReference type="PROSITE" id="PS51257">
    <property type="entry name" value="PROKAR_LIPOPROTEIN"/>
    <property type="match status" value="1"/>
</dbReference>
<dbReference type="AlphaFoldDB" id="A0A3M8C1Q0"/>
<comment type="caution">
    <text evidence="3">The sequence shown here is derived from an EMBL/GenBank/DDBJ whole genome shotgun (WGS) entry which is preliminary data.</text>
</comment>
<dbReference type="PANTHER" id="PTHR33376">
    <property type="match status" value="1"/>
</dbReference>
<feature type="chain" id="PRO_5039510761" evidence="2">
    <location>
        <begin position="26"/>
        <end position="352"/>
    </location>
</feature>
<dbReference type="GO" id="GO:0055085">
    <property type="term" value="P:transmembrane transport"/>
    <property type="evidence" value="ECO:0007669"/>
    <property type="project" value="InterPro"/>
</dbReference>
<dbReference type="InterPro" id="IPR038404">
    <property type="entry name" value="TRAP_DctP_sf"/>
</dbReference>